<comment type="caution">
    <text evidence="2">The sequence shown here is derived from an EMBL/GenBank/DDBJ whole genome shotgun (WGS) entry which is preliminary data.</text>
</comment>
<keyword evidence="1" id="KW-1133">Transmembrane helix</keyword>
<gene>
    <name evidence="2" type="ORF">LITE_LOCUS4751</name>
</gene>
<dbReference type="Proteomes" id="UP001154282">
    <property type="component" value="Unassembled WGS sequence"/>
</dbReference>
<dbReference type="PANTHER" id="PTHR36968">
    <property type="entry name" value="HOMEOBOX-DDT DOMAIN PROTEIN RLT2"/>
    <property type="match status" value="1"/>
</dbReference>
<organism evidence="2 3">
    <name type="scientific">Linum tenue</name>
    <dbReference type="NCBI Taxonomy" id="586396"/>
    <lineage>
        <taxon>Eukaryota</taxon>
        <taxon>Viridiplantae</taxon>
        <taxon>Streptophyta</taxon>
        <taxon>Embryophyta</taxon>
        <taxon>Tracheophyta</taxon>
        <taxon>Spermatophyta</taxon>
        <taxon>Magnoliopsida</taxon>
        <taxon>eudicotyledons</taxon>
        <taxon>Gunneridae</taxon>
        <taxon>Pentapetalae</taxon>
        <taxon>rosids</taxon>
        <taxon>fabids</taxon>
        <taxon>Malpighiales</taxon>
        <taxon>Linaceae</taxon>
        <taxon>Linum</taxon>
    </lineage>
</organism>
<sequence length="172" mass="19158">MWFCHRRLKDRKGTPGSAPPVGEEVVAASEPYREHLSTASTSLSSPFSHLTDPRRLVVRTPGVAVPRISGDLSTMKRYYEPQHSVAELRAIAFVEAQLGEPVREDGPILGMEFDSLPPDAFGAPIGKVCCFFHFSTCNYKTCMLLPVGNFLKIVLVVFLMKLHQYMVCLTLM</sequence>
<dbReference type="InterPro" id="IPR044977">
    <property type="entry name" value="RLT1-3"/>
</dbReference>
<dbReference type="GO" id="GO:0006357">
    <property type="term" value="P:regulation of transcription by RNA polymerase II"/>
    <property type="evidence" value="ECO:0007669"/>
    <property type="project" value="InterPro"/>
</dbReference>
<proteinExistence type="predicted"/>
<name>A0AAV0HJ46_9ROSI</name>
<dbReference type="EMBL" id="CAMGYJ010000002">
    <property type="protein sequence ID" value="CAI0385320.1"/>
    <property type="molecule type" value="Genomic_DNA"/>
</dbReference>
<dbReference type="PANTHER" id="PTHR36968:SF5">
    <property type="entry name" value="HOMEOBOX-DDT DOMAIN PROTEIN RLT2"/>
    <property type="match status" value="1"/>
</dbReference>
<reference evidence="2" key="1">
    <citation type="submission" date="2022-08" db="EMBL/GenBank/DDBJ databases">
        <authorList>
            <person name="Gutierrez-Valencia J."/>
        </authorList>
    </citation>
    <scope>NUCLEOTIDE SEQUENCE</scope>
</reference>
<evidence type="ECO:0000313" key="3">
    <source>
        <dbReference type="Proteomes" id="UP001154282"/>
    </source>
</evidence>
<evidence type="ECO:0000256" key="1">
    <source>
        <dbReference type="SAM" id="Phobius"/>
    </source>
</evidence>
<feature type="transmembrane region" description="Helical" evidence="1">
    <location>
        <begin position="143"/>
        <end position="162"/>
    </location>
</feature>
<keyword evidence="1" id="KW-0472">Membrane</keyword>
<dbReference type="AlphaFoldDB" id="A0AAV0HJ46"/>
<keyword evidence="3" id="KW-1185">Reference proteome</keyword>
<accession>A0AAV0HJ46</accession>
<protein>
    <submittedName>
        <fullName evidence="2">Uncharacterized protein</fullName>
    </submittedName>
</protein>
<keyword evidence="1" id="KW-0812">Transmembrane</keyword>
<evidence type="ECO:0000313" key="2">
    <source>
        <dbReference type="EMBL" id="CAI0385320.1"/>
    </source>
</evidence>